<sequence>MFCSSRAVLIRSSCANLGQTVLIYSSCADLGRAMLTCSSCADLGVGSEETLKTCYSQISQETRTFVQKLYFLRAKIGELKPYNLLPIGRFSLFMEIGYFVLSMVAAVGIPSQSPSFLDQSQDLSSLSVIFRCFGKFLENLPIARAMPPCRRHFRHHRSITGFPCRSLSSVAAACHLRQSWPVFVVYFGACVELRYLVEYLEIRESRTVYSVAIHLSTTQISSEQVEQLRTSDFSLKQVDQFRESQFSSDQDDQLRELRFSSEQVDQCRASSFISGQAEHVRVTWNRSDWSSKIKTVLREGISLEKIQIGASYREQFAVDYGYEQLRAKKAQKTG</sequence>
<gene>
    <name evidence="1" type="ORF">F511_11105</name>
</gene>
<organism evidence="1 2">
    <name type="scientific">Dorcoceras hygrometricum</name>
    <dbReference type="NCBI Taxonomy" id="472368"/>
    <lineage>
        <taxon>Eukaryota</taxon>
        <taxon>Viridiplantae</taxon>
        <taxon>Streptophyta</taxon>
        <taxon>Embryophyta</taxon>
        <taxon>Tracheophyta</taxon>
        <taxon>Spermatophyta</taxon>
        <taxon>Magnoliopsida</taxon>
        <taxon>eudicotyledons</taxon>
        <taxon>Gunneridae</taxon>
        <taxon>Pentapetalae</taxon>
        <taxon>asterids</taxon>
        <taxon>lamiids</taxon>
        <taxon>Lamiales</taxon>
        <taxon>Gesneriaceae</taxon>
        <taxon>Didymocarpoideae</taxon>
        <taxon>Trichosporeae</taxon>
        <taxon>Loxocarpinae</taxon>
        <taxon>Dorcoceras</taxon>
    </lineage>
</organism>
<dbReference type="Proteomes" id="UP000250235">
    <property type="component" value="Unassembled WGS sequence"/>
</dbReference>
<name>A0A2Z7CN75_9LAMI</name>
<dbReference type="EMBL" id="KQ994058">
    <property type="protein sequence ID" value="KZV48258.1"/>
    <property type="molecule type" value="Genomic_DNA"/>
</dbReference>
<proteinExistence type="predicted"/>
<accession>A0A2Z7CN75</accession>
<evidence type="ECO:0000313" key="2">
    <source>
        <dbReference type="Proteomes" id="UP000250235"/>
    </source>
</evidence>
<dbReference type="AlphaFoldDB" id="A0A2Z7CN75"/>
<protein>
    <submittedName>
        <fullName evidence="1">Uncharacterized protein</fullName>
    </submittedName>
</protein>
<reference evidence="1 2" key="1">
    <citation type="journal article" date="2015" name="Proc. Natl. Acad. Sci. U.S.A.">
        <title>The resurrection genome of Boea hygrometrica: A blueprint for survival of dehydration.</title>
        <authorList>
            <person name="Xiao L."/>
            <person name="Yang G."/>
            <person name="Zhang L."/>
            <person name="Yang X."/>
            <person name="Zhao S."/>
            <person name="Ji Z."/>
            <person name="Zhou Q."/>
            <person name="Hu M."/>
            <person name="Wang Y."/>
            <person name="Chen M."/>
            <person name="Xu Y."/>
            <person name="Jin H."/>
            <person name="Xiao X."/>
            <person name="Hu G."/>
            <person name="Bao F."/>
            <person name="Hu Y."/>
            <person name="Wan P."/>
            <person name="Li L."/>
            <person name="Deng X."/>
            <person name="Kuang T."/>
            <person name="Xiang C."/>
            <person name="Zhu J.K."/>
            <person name="Oliver M.J."/>
            <person name="He Y."/>
        </authorList>
    </citation>
    <scope>NUCLEOTIDE SEQUENCE [LARGE SCALE GENOMIC DNA]</scope>
    <source>
        <strain evidence="2">cv. XS01</strain>
    </source>
</reference>
<evidence type="ECO:0000313" key="1">
    <source>
        <dbReference type="EMBL" id="KZV48258.1"/>
    </source>
</evidence>
<keyword evidence="2" id="KW-1185">Reference proteome</keyword>